<comment type="caution">
    <text evidence="2">The sequence shown here is derived from an EMBL/GenBank/DDBJ whole genome shotgun (WGS) entry which is preliminary data.</text>
</comment>
<reference evidence="2 3" key="1">
    <citation type="journal article" date="2016" name="Nat. Commun.">
        <title>Thousands of microbial genomes shed light on interconnected biogeochemical processes in an aquifer system.</title>
        <authorList>
            <person name="Anantharaman K."/>
            <person name="Brown C.T."/>
            <person name="Hug L.A."/>
            <person name="Sharon I."/>
            <person name="Castelle C.J."/>
            <person name="Probst A.J."/>
            <person name="Thomas B.C."/>
            <person name="Singh A."/>
            <person name="Wilkins M.J."/>
            <person name="Karaoz U."/>
            <person name="Brodie E.L."/>
            <person name="Williams K.H."/>
            <person name="Hubbard S.S."/>
            <person name="Banfield J.F."/>
        </authorList>
    </citation>
    <scope>NUCLEOTIDE SEQUENCE [LARGE SCALE GENOMIC DNA]</scope>
</reference>
<feature type="transmembrane region" description="Helical" evidence="1">
    <location>
        <begin position="20"/>
        <end position="44"/>
    </location>
</feature>
<dbReference type="AlphaFoldDB" id="A0A1G1XVZ2"/>
<name>A0A1G1XVZ2_9BACT</name>
<proteinExistence type="predicted"/>
<keyword evidence="1" id="KW-0812">Transmembrane</keyword>
<keyword evidence="1" id="KW-0472">Membrane</keyword>
<organism evidence="2 3">
    <name type="scientific">Candidatus Buchananbacteria bacterium RIFCSPHIGHO2_01_FULL_39_14</name>
    <dbReference type="NCBI Taxonomy" id="1797532"/>
    <lineage>
        <taxon>Bacteria</taxon>
        <taxon>Candidatus Buchananiibacteriota</taxon>
    </lineage>
</organism>
<sequence>MSKTKFNQKQFLIYQQYQRIHFFLFIVSLVVFLIVFLVMSTIFLETTKATSILLSLAISNPSETSVTTQESTTITSGGGLALLRAPSLAKELALQPMPPSPAESTGAIAPVKVSINLLNQSGNIIEGGSASNYSLQSIVPQISNSRPVFSGQVDLPYAFIFLEIHSGPVNAITTSFNADANGFWSYQPSQPLAAGSHLMYLTVFDPTGEAKLAAVDYQFEVLSTEETTKVATEIKPGQSKKITAKPSLVDSGQALFDVRVKLTGSIPHEIQPGDDFYAQIYLTNVGETGKLVDVIVKYQIVDEKQKIIFEQGETLAVSTQASFLKTFSTKPNLSPGNYSLAVSVDYDHVQAVSVEKFAVKGEPVLIMPGRTKVNISAVVQILALILIISSLIAYFEYKQVESLRRVIHQVTEKDLKKEGLIS</sequence>
<gene>
    <name evidence="2" type="ORF">A2729_00985</name>
</gene>
<evidence type="ECO:0000256" key="1">
    <source>
        <dbReference type="SAM" id="Phobius"/>
    </source>
</evidence>
<dbReference type="EMBL" id="MHIB01000021">
    <property type="protein sequence ID" value="OGY44172.1"/>
    <property type="molecule type" value="Genomic_DNA"/>
</dbReference>
<feature type="transmembrane region" description="Helical" evidence="1">
    <location>
        <begin position="375"/>
        <end position="395"/>
    </location>
</feature>
<keyword evidence="1" id="KW-1133">Transmembrane helix</keyword>
<evidence type="ECO:0008006" key="4">
    <source>
        <dbReference type="Google" id="ProtNLM"/>
    </source>
</evidence>
<evidence type="ECO:0000313" key="3">
    <source>
        <dbReference type="Proteomes" id="UP000178930"/>
    </source>
</evidence>
<dbReference type="Gene3D" id="3.30.420.430">
    <property type="match status" value="1"/>
</dbReference>
<evidence type="ECO:0000313" key="2">
    <source>
        <dbReference type="EMBL" id="OGY44172.1"/>
    </source>
</evidence>
<dbReference type="STRING" id="1797532.A2729_00985"/>
<dbReference type="Proteomes" id="UP000178930">
    <property type="component" value="Unassembled WGS sequence"/>
</dbReference>
<accession>A0A1G1XVZ2</accession>
<protein>
    <recommendedName>
        <fullName evidence="4">CARDB domain-containing protein</fullName>
    </recommendedName>
</protein>